<keyword evidence="11" id="KW-0720">Serine protease</keyword>
<protein>
    <recommendedName>
        <fullName evidence="5">Probable periplasmic serine endoprotease DegP-like</fullName>
        <ecNumber evidence="4">3.4.21.107</ecNumber>
    </recommendedName>
    <alternativeName>
        <fullName evidence="13">Protease Do</fullName>
    </alternativeName>
</protein>
<evidence type="ECO:0000256" key="3">
    <source>
        <dbReference type="ARBA" id="ARBA00010541"/>
    </source>
</evidence>
<dbReference type="PANTHER" id="PTHR22939:SF130">
    <property type="entry name" value="PERIPLASMIC SERINE ENDOPROTEASE DEGP-LIKE-RELATED"/>
    <property type="match status" value="1"/>
</dbReference>
<evidence type="ECO:0000256" key="2">
    <source>
        <dbReference type="ARBA" id="ARBA00004418"/>
    </source>
</evidence>
<dbReference type="InterPro" id="IPR009003">
    <property type="entry name" value="Peptidase_S1_PA"/>
</dbReference>
<organism evidence="17 18">
    <name type="scientific">Oceanibaculum indicum</name>
    <dbReference type="NCBI Taxonomy" id="526216"/>
    <lineage>
        <taxon>Bacteria</taxon>
        <taxon>Pseudomonadati</taxon>
        <taxon>Pseudomonadota</taxon>
        <taxon>Alphaproteobacteria</taxon>
        <taxon>Rhodospirillales</taxon>
        <taxon>Oceanibaculaceae</taxon>
        <taxon>Oceanibaculum</taxon>
    </lineage>
</organism>
<dbReference type="SUPFAM" id="SSF50156">
    <property type="entry name" value="PDZ domain-like"/>
    <property type="match status" value="2"/>
</dbReference>
<evidence type="ECO:0000256" key="8">
    <source>
        <dbReference type="ARBA" id="ARBA00022737"/>
    </source>
</evidence>
<comment type="subcellular location">
    <subcellularLocation>
        <location evidence="2">Periplasm</location>
    </subcellularLocation>
</comment>
<proteinExistence type="inferred from homology"/>
<dbReference type="PANTHER" id="PTHR22939">
    <property type="entry name" value="SERINE PROTEASE FAMILY S1C HTRA-RELATED"/>
    <property type="match status" value="1"/>
</dbReference>
<keyword evidence="8" id="KW-0677">Repeat</keyword>
<comment type="caution">
    <text evidence="17">The sequence shown here is derived from an EMBL/GenBank/DDBJ whole genome shotgun (WGS) entry which is preliminary data.</text>
</comment>
<keyword evidence="7" id="KW-0732">Signal</keyword>
<feature type="active site" description="Charge relay system" evidence="14">
    <location>
        <position position="236"/>
    </location>
</feature>
<feature type="domain" description="PDZ" evidence="16">
    <location>
        <begin position="410"/>
        <end position="492"/>
    </location>
</feature>
<dbReference type="EMBL" id="RBIG01000002">
    <property type="protein sequence ID" value="RKQ70389.1"/>
    <property type="molecule type" value="Genomic_DNA"/>
</dbReference>
<feature type="active site" description="Charge relay system" evidence="14">
    <location>
        <position position="131"/>
    </location>
</feature>
<evidence type="ECO:0000256" key="1">
    <source>
        <dbReference type="ARBA" id="ARBA00001772"/>
    </source>
</evidence>
<feature type="domain" description="PDZ" evidence="16">
    <location>
        <begin position="280"/>
        <end position="371"/>
    </location>
</feature>
<evidence type="ECO:0000259" key="16">
    <source>
        <dbReference type="PROSITE" id="PS50106"/>
    </source>
</evidence>
<dbReference type="NCBIfam" id="TIGR02037">
    <property type="entry name" value="degP_htrA_DO"/>
    <property type="match status" value="1"/>
</dbReference>
<name>A0A420WHG6_9PROT</name>
<evidence type="ECO:0000313" key="17">
    <source>
        <dbReference type="EMBL" id="RKQ70389.1"/>
    </source>
</evidence>
<dbReference type="InterPro" id="IPR036034">
    <property type="entry name" value="PDZ_sf"/>
</dbReference>
<evidence type="ECO:0000256" key="10">
    <source>
        <dbReference type="ARBA" id="ARBA00022801"/>
    </source>
</evidence>
<comment type="similarity">
    <text evidence="3">Belongs to the peptidase S1C family.</text>
</comment>
<evidence type="ECO:0000256" key="6">
    <source>
        <dbReference type="ARBA" id="ARBA00022670"/>
    </source>
</evidence>
<dbReference type="InterPro" id="IPR011782">
    <property type="entry name" value="Pept_S1C_Do"/>
</dbReference>
<dbReference type="PRINTS" id="PR00834">
    <property type="entry name" value="PROTEASES2C"/>
</dbReference>
<dbReference type="SMART" id="SM00228">
    <property type="entry name" value="PDZ"/>
    <property type="match status" value="2"/>
</dbReference>
<dbReference type="InterPro" id="IPR001478">
    <property type="entry name" value="PDZ"/>
</dbReference>
<feature type="binding site" evidence="15">
    <location>
        <position position="161"/>
    </location>
    <ligand>
        <name>substrate</name>
    </ligand>
</feature>
<dbReference type="GO" id="GO:0042597">
    <property type="term" value="C:periplasmic space"/>
    <property type="evidence" value="ECO:0007669"/>
    <property type="project" value="UniProtKB-SubCell"/>
</dbReference>
<evidence type="ECO:0000256" key="15">
    <source>
        <dbReference type="PIRSR" id="PIRSR611782-2"/>
    </source>
</evidence>
<dbReference type="Proteomes" id="UP000277424">
    <property type="component" value="Unassembled WGS sequence"/>
</dbReference>
<dbReference type="PROSITE" id="PS50106">
    <property type="entry name" value="PDZ"/>
    <property type="match status" value="2"/>
</dbReference>
<dbReference type="InterPro" id="IPR001940">
    <property type="entry name" value="Peptidase_S1C"/>
</dbReference>
<accession>A0A420WHG6</accession>
<comment type="catalytic activity">
    <reaction evidence="1">
        <text>Acts on substrates that are at least partially unfolded. The cleavage site P1 residue is normally between a pair of hydrophobic residues, such as Val-|-Val.</text>
        <dbReference type="EC" id="3.4.21.107"/>
    </reaction>
</comment>
<dbReference type="EC" id="3.4.21.107" evidence="4"/>
<dbReference type="CDD" id="cd10839">
    <property type="entry name" value="cpPDZ1_DegP-like"/>
    <property type="match status" value="1"/>
</dbReference>
<evidence type="ECO:0000256" key="11">
    <source>
        <dbReference type="ARBA" id="ARBA00022825"/>
    </source>
</evidence>
<evidence type="ECO:0000313" key="18">
    <source>
        <dbReference type="Proteomes" id="UP000277424"/>
    </source>
</evidence>
<dbReference type="Pfam" id="PF13365">
    <property type="entry name" value="Trypsin_2"/>
    <property type="match status" value="1"/>
</dbReference>
<evidence type="ECO:0000256" key="9">
    <source>
        <dbReference type="ARBA" id="ARBA00022764"/>
    </source>
</evidence>
<dbReference type="GO" id="GO:0004252">
    <property type="term" value="F:serine-type endopeptidase activity"/>
    <property type="evidence" value="ECO:0007669"/>
    <property type="project" value="InterPro"/>
</dbReference>
<sequence length="504" mass="53707">MSNRLAFLPGTSAQADGSSRRLTANRFFATLLALAVLVQAVPALARPAPDSFADMAEKLLPAVVNVSTTQTVQSSPQDVPEMPQFPPGSPFEEFFRDFFDRQQRPNQPRRATSLGSGFVIDASGFIVTNNHVIADADKVTIRMHDDAEFEAEIVGRDPKTDLALLKINPGDYKLTAVGWGDSDASRVGDWVLAIGNPFGLGGTVTAGIVSARARDINAGPYDDFLQTDASINRGNSGGPMFNMSGEVVGINTAIYSPSGGSIGIGFAVPSALAKPVIEQLKEYGRTRRGWLGVRIQMVTDEIAESLGLDKARGALIASVTETGPADKGGIKAGDIVLKFNGQNVPDMRRLPRIVAATKIDEDVPVEIWRDGKKLTVQVKVGELEEAEQAGLLDPTKPADSGAVNRTVDSLGLSLTGVTPELRQRFGLADTAKGVLVTEVKPNSPAAEKAIQPGDMIVEVSQEEVNSPAELVEKVQSAQKAGRKSVLLLVNRKGEMRFVAVRIEG</sequence>
<keyword evidence="12" id="KW-0346">Stress response</keyword>
<evidence type="ECO:0000256" key="7">
    <source>
        <dbReference type="ARBA" id="ARBA00022729"/>
    </source>
</evidence>
<feature type="binding site" evidence="15">
    <location>
        <position position="131"/>
    </location>
    <ligand>
        <name>substrate</name>
    </ligand>
</feature>
<dbReference type="Pfam" id="PF13180">
    <property type="entry name" value="PDZ_2"/>
    <property type="match status" value="2"/>
</dbReference>
<dbReference type="SUPFAM" id="SSF50494">
    <property type="entry name" value="Trypsin-like serine proteases"/>
    <property type="match status" value="1"/>
</dbReference>
<reference evidence="17 18" key="1">
    <citation type="submission" date="2018-10" db="EMBL/GenBank/DDBJ databases">
        <title>Comparative analysis of microorganisms from saline springs in Andes Mountain Range, Colombia.</title>
        <authorList>
            <person name="Rubin E."/>
        </authorList>
    </citation>
    <scope>NUCLEOTIDE SEQUENCE [LARGE SCALE GENOMIC DNA]</scope>
    <source>
        <strain evidence="17 18">USBA 36</strain>
    </source>
</reference>
<dbReference type="GO" id="GO:0006508">
    <property type="term" value="P:proteolysis"/>
    <property type="evidence" value="ECO:0007669"/>
    <property type="project" value="UniProtKB-KW"/>
</dbReference>
<keyword evidence="10" id="KW-0378">Hydrolase</keyword>
<dbReference type="RefSeq" id="WP_121220146.1">
    <property type="nucleotide sequence ID" value="NZ_RBIG01000002.1"/>
</dbReference>
<dbReference type="AlphaFoldDB" id="A0A420WHG6"/>
<dbReference type="Gene3D" id="2.30.42.10">
    <property type="match status" value="2"/>
</dbReference>
<dbReference type="OrthoDB" id="9758917at2"/>
<feature type="binding site" evidence="15">
    <location>
        <begin position="234"/>
        <end position="236"/>
    </location>
    <ligand>
        <name>substrate</name>
    </ligand>
</feature>
<evidence type="ECO:0000256" key="4">
    <source>
        <dbReference type="ARBA" id="ARBA00013035"/>
    </source>
</evidence>
<evidence type="ECO:0000256" key="14">
    <source>
        <dbReference type="PIRSR" id="PIRSR611782-1"/>
    </source>
</evidence>
<evidence type="ECO:0000256" key="12">
    <source>
        <dbReference type="ARBA" id="ARBA00023016"/>
    </source>
</evidence>
<keyword evidence="6 17" id="KW-0645">Protease</keyword>
<evidence type="ECO:0000256" key="5">
    <source>
        <dbReference type="ARBA" id="ARBA00013958"/>
    </source>
</evidence>
<keyword evidence="9" id="KW-0574">Periplasm</keyword>
<gene>
    <name evidence="17" type="ORF">BCL74_2336</name>
</gene>
<evidence type="ECO:0000256" key="13">
    <source>
        <dbReference type="ARBA" id="ARBA00032850"/>
    </source>
</evidence>
<feature type="active site" description="Charge relay system" evidence="14">
    <location>
        <position position="161"/>
    </location>
</feature>
<dbReference type="Gene3D" id="2.40.10.120">
    <property type="match status" value="1"/>
</dbReference>
<dbReference type="FunFam" id="2.40.10.120:FF:000007">
    <property type="entry name" value="Periplasmic serine endoprotease DegP-like"/>
    <property type="match status" value="1"/>
</dbReference>